<evidence type="ECO:0000256" key="4">
    <source>
        <dbReference type="SAM" id="MobiDB-lite"/>
    </source>
</evidence>
<dbReference type="InterPro" id="IPR051975">
    <property type="entry name" value="mtLSU_mL45"/>
</dbReference>
<evidence type="ECO:0000256" key="1">
    <source>
        <dbReference type="ARBA" id="ARBA00004173"/>
    </source>
</evidence>
<keyword evidence="6" id="KW-1185">Reference proteome</keyword>
<comment type="subcellular location">
    <subcellularLocation>
        <location evidence="1">Mitochondrion</location>
    </subcellularLocation>
</comment>
<organism evidence="5 6">
    <name type="scientific">Tothia fuscella</name>
    <dbReference type="NCBI Taxonomy" id="1048955"/>
    <lineage>
        <taxon>Eukaryota</taxon>
        <taxon>Fungi</taxon>
        <taxon>Dikarya</taxon>
        <taxon>Ascomycota</taxon>
        <taxon>Pezizomycotina</taxon>
        <taxon>Dothideomycetes</taxon>
        <taxon>Pleosporomycetidae</taxon>
        <taxon>Venturiales</taxon>
        <taxon>Cylindrosympodiaceae</taxon>
        <taxon>Tothia</taxon>
    </lineage>
</organism>
<name>A0A9P4NE20_9PEZI</name>
<dbReference type="AlphaFoldDB" id="A0A9P4NE20"/>
<protein>
    <submittedName>
        <fullName evidence="5">Uncharacterized protein</fullName>
    </submittedName>
</protein>
<gene>
    <name evidence="5" type="ORF">EJ08DRAFT_666816</name>
</gene>
<sequence>MCQSVLHIPKVALRHQRSTWRPSLCIQEAHRGFAASCPQQAEKGSRRRQQAVATQMTKRSAPAHPKSAAKKEMMNMTADKIPDDVGVLPNTIVMPPFSKHPSIFREPGLFTRLHWDHIKNIIQNNVALLAYKFFFWRGVTAAKPLRPKIQRLTIVRHAKDLHKKLYAAFAAGNETALKDLCCKGLRSEYSMRIARRKPGETVHWKLVRYVNSLISPRVVSHKCGGMGASLGDLPIGIQQAVVKMKSIQMMKTIAAPAGRAKQPPSTAVKEGSAEEVDWTGAKEKAVVEYMVLQRRLLKGVYEDWKVWGFAKELDVDEFRKERDEKAQRLRDTQAGKDTQAASGQFEKEL</sequence>
<feature type="region of interest" description="Disordered" evidence="4">
    <location>
        <begin position="322"/>
        <end position="349"/>
    </location>
</feature>
<feature type="compositionally biased region" description="Basic and acidic residues" evidence="4">
    <location>
        <begin position="322"/>
        <end position="334"/>
    </location>
</feature>
<evidence type="ECO:0000313" key="6">
    <source>
        <dbReference type="Proteomes" id="UP000800235"/>
    </source>
</evidence>
<feature type="region of interest" description="Disordered" evidence="4">
    <location>
        <begin position="36"/>
        <end position="69"/>
    </location>
</feature>
<dbReference type="PANTHER" id="PTHR28554">
    <property type="entry name" value="39S RIBOSOMAL PROTEIN L45, MITOCHONDRIAL"/>
    <property type="match status" value="1"/>
</dbReference>
<keyword evidence="3" id="KW-0496">Mitochondrion</keyword>
<accession>A0A9P4NE20</accession>
<comment type="caution">
    <text evidence="5">The sequence shown here is derived from an EMBL/GenBank/DDBJ whole genome shotgun (WGS) entry which is preliminary data.</text>
</comment>
<evidence type="ECO:0000256" key="2">
    <source>
        <dbReference type="ARBA" id="ARBA00022946"/>
    </source>
</evidence>
<dbReference type="Gene3D" id="3.10.450.240">
    <property type="match status" value="1"/>
</dbReference>
<evidence type="ECO:0000313" key="5">
    <source>
        <dbReference type="EMBL" id="KAF2415797.1"/>
    </source>
</evidence>
<evidence type="ECO:0000256" key="3">
    <source>
        <dbReference type="ARBA" id="ARBA00023128"/>
    </source>
</evidence>
<dbReference type="EMBL" id="MU007181">
    <property type="protein sequence ID" value="KAF2415797.1"/>
    <property type="molecule type" value="Genomic_DNA"/>
</dbReference>
<dbReference type="Proteomes" id="UP000800235">
    <property type="component" value="Unassembled WGS sequence"/>
</dbReference>
<proteinExistence type="predicted"/>
<dbReference type="OrthoDB" id="19619at2759"/>
<keyword evidence="2" id="KW-0809">Transit peptide</keyword>
<dbReference type="PANTHER" id="PTHR28554:SF1">
    <property type="entry name" value="LARGE RIBOSOMAL SUBUNIT PROTEIN ML45"/>
    <property type="match status" value="1"/>
</dbReference>
<reference evidence="5" key="1">
    <citation type="journal article" date="2020" name="Stud. Mycol.">
        <title>101 Dothideomycetes genomes: a test case for predicting lifestyles and emergence of pathogens.</title>
        <authorList>
            <person name="Haridas S."/>
            <person name="Albert R."/>
            <person name="Binder M."/>
            <person name="Bloem J."/>
            <person name="Labutti K."/>
            <person name="Salamov A."/>
            <person name="Andreopoulos B."/>
            <person name="Baker S."/>
            <person name="Barry K."/>
            <person name="Bills G."/>
            <person name="Bluhm B."/>
            <person name="Cannon C."/>
            <person name="Castanera R."/>
            <person name="Culley D."/>
            <person name="Daum C."/>
            <person name="Ezra D."/>
            <person name="Gonzalez J."/>
            <person name="Henrissat B."/>
            <person name="Kuo A."/>
            <person name="Liang C."/>
            <person name="Lipzen A."/>
            <person name="Lutzoni F."/>
            <person name="Magnuson J."/>
            <person name="Mondo S."/>
            <person name="Nolan M."/>
            <person name="Ohm R."/>
            <person name="Pangilinan J."/>
            <person name="Park H.-J."/>
            <person name="Ramirez L."/>
            <person name="Alfaro M."/>
            <person name="Sun H."/>
            <person name="Tritt A."/>
            <person name="Yoshinaga Y."/>
            <person name="Zwiers L.-H."/>
            <person name="Turgeon B."/>
            <person name="Goodwin S."/>
            <person name="Spatafora J."/>
            <person name="Crous P."/>
            <person name="Grigoriev I."/>
        </authorList>
    </citation>
    <scope>NUCLEOTIDE SEQUENCE</scope>
    <source>
        <strain evidence="5">CBS 130266</strain>
    </source>
</reference>
<dbReference type="GO" id="GO:0005739">
    <property type="term" value="C:mitochondrion"/>
    <property type="evidence" value="ECO:0007669"/>
    <property type="project" value="UniProtKB-SubCell"/>
</dbReference>